<organism evidence="1 2">
    <name type="scientific">Colletotrichum destructivum</name>
    <dbReference type="NCBI Taxonomy" id="34406"/>
    <lineage>
        <taxon>Eukaryota</taxon>
        <taxon>Fungi</taxon>
        <taxon>Dikarya</taxon>
        <taxon>Ascomycota</taxon>
        <taxon>Pezizomycotina</taxon>
        <taxon>Sordariomycetes</taxon>
        <taxon>Hypocreomycetidae</taxon>
        <taxon>Glomerellales</taxon>
        <taxon>Glomerellaceae</taxon>
        <taxon>Colletotrichum</taxon>
        <taxon>Colletotrichum destructivum species complex</taxon>
    </lineage>
</organism>
<dbReference type="AlphaFoldDB" id="A0AAX4I532"/>
<evidence type="ECO:0008006" key="3">
    <source>
        <dbReference type="Google" id="ProtNLM"/>
    </source>
</evidence>
<gene>
    <name evidence="1" type="ORF">CDEST_03530</name>
</gene>
<dbReference type="Proteomes" id="UP001322277">
    <property type="component" value="Chromosome 2"/>
</dbReference>
<accession>A0AAX4I532</accession>
<keyword evidence="2" id="KW-1185">Reference proteome</keyword>
<name>A0AAX4I532_9PEZI</name>
<dbReference type="EMBL" id="CP137306">
    <property type="protein sequence ID" value="WQF78516.1"/>
    <property type="molecule type" value="Genomic_DNA"/>
</dbReference>
<proteinExistence type="predicted"/>
<protein>
    <recommendedName>
        <fullName evidence="3">C2H2-type domain-containing protein</fullName>
    </recommendedName>
</protein>
<dbReference type="KEGG" id="cdet:87940033"/>
<evidence type="ECO:0000313" key="1">
    <source>
        <dbReference type="EMBL" id="WQF78516.1"/>
    </source>
</evidence>
<evidence type="ECO:0000313" key="2">
    <source>
        <dbReference type="Proteomes" id="UP001322277"/>
    </source>
</evidence>
<dbReference type="RefSeq" id="XP_062775740.1">
    <property type="nucleotide sequence ID" value="XM_062919689.1"/>
</dbReference>
<dbReference type="GeneID" id="87940033"/>
<reference evidence="2" key="1">
    <citation type="journal article" date="2023" name="bioRxiv">
        <title>Complete genome of the Medicago anthracnose fungus, Colletotrichum destructivum, reveals a mini-chromosome-like region within a core chromosome.</title>
        <authorList>
            <person name="Lapalu N."/>
            <person name="Simon A."/>
            <person name="Lu A."/>
            <person name="Plaumann P.-L."/>
            <person name="Amselem J."/>
            <person name="Pigne S."/>
            <person name="Auger A."/>
            <person name="Koch C."/>
            <person name="Dallery J.-F."/>
            <person name="O'Connell R.J."/>
        </authorList>
    </citation>
    <scope>NUCLEOTIDE SEQUENCE [LARGE SCALE GENOMIC DNA]</scope>
    <source>
        <strain evidence="2">CBS 520.97</strain>
    </source>
</reference>
<sequence>MCKYVTHLRVCNVCSHRDTVLIAERACLPAKKNGAFGSCDAGISSDSNNTRNYCWKCKETIGRVPRPSPALRHVNLHSSR</sequence>